<dbReference type="SMART" id="SM00631">
    <property type="entry name" value="Zn_pept"/>
    <property type="match status" value="1"/>
</dbReference>
<dbReference type="RefSeq" id="WP_189243421.1">
    <property type="nucleotide sequence ID" value="NZ_BMQP01000038.1"/>
</dbReference>
<evidence type="ECO:0000256" key="1">
    <source>
        <dbReference type="ARBA" id="ARBA00001947"/>
    </source>
</evidence>
<dbReference type="Pfam" id="PF20773">
    <property type="entry name" value="InhA-like_MAM"/>
    <property type="match status" value="1"/>
</dbReference>
<proteinExistence type="inferred from homology"/>
<dbReference type="EC" id="3.4.17.18" evidence="12"/>
<evidence type="ECO:0000256" key="4">
    <source>
        <dbReference type="ARBA" id="ARBA00022670"/>
    </source>
</evidence>
<dbReference type="CDD" id="cd03859">
    <property type="entry name" value="M14_CPT"/>
    <property type="match status" value="1"/>
</dbReference>
<evidence type="ECO:0000313" key="18">
    <source>
        <dbReference type="EMBL" id="GIH87304.1"/>
    </source>
</evidence>
<keyword evidence="6 16" id="KW-0732">Signal</keyword>
<protein>
    <recommendedName>
        <fullName evidence="13">Zinc carboxypeptidase</fullName>
        <ecNumber evidence="12">3.4.17.18</ecNumber>
    </recommendedName>
</protein>
<evidence type="ECO:0000256" key="16">
    <source>
        <dbReference type="SAM" id="SignalP"/>
    </source>
</evidence>
<evidence type="ECO:0000256" key="9">
    <source>
        <dbReference type="ARBA" id="ARBA00023049"/>
    </source>
</evidence>
<evidence type="ECO:0000256" key="15">
    <source>
        <dbReference type="SAM" id="MobiDB-lite"/>
    </source>
</evidence>
<dbReference type="PANTHER" id="PTHR11705:SF143">
    <property type="entry name" value="SLL0236 PROTEIN"/>
    <property type="match status" value="1"/>
</dbReference>
<dbReference type="PANTHER" id="PTHR11705">
    <property type="entry name" value="PROTEASE FAMILY M14 CARBOXYPEPTIDASE A,B"/>
    <property type="match status" value="1"/>
</dbReference>
<dbReference type="SUPFAM" id="SSF53187">
    <property type="entry name" value="Zn-dependent exopeptidases"/>
    <property type="match status" value="1"/>
</dbReference>
<keyword evidence="19" id="KW-1185">Reference proteome</keyword>
<evidence type="ECO:0000256" key="14">
    <source>
        <dbReference type="PROSITE-ProRule" id="PRU01379"/>
    </source>
</evidence>
<dbReference type="Pfam" id="PF00246">
    <property type="entry name" value="Peptidase_M14"/>
    <property type="match status" value="1"/>
</dbReference>
<keyword evidence="7" id="KW-0378">Hydrolase</keyword>
<evidence type="ECO:0000256" key="12">
    <source>
        <dbReference type="ARBA" id="ARBA00066554"/>
    </source>
</evidence>
<evidence type="ECO:0000256" key="13">
    <source>
        <dbReference type="ARBA" id="ARBA00074273"/>
    </source>
</evidence>
<dbReference type="GO" id="GO:0004181">
    <property type="term" value="F:metallocarboxypeptidase activity"/>
    <property type="evidence" value="ECO:0007669"/>
    <property type="project" value="InterPro"/>
</dbReference>
<feature type="signal peptide" evidence="16">
    <location>
        <begin position="1"/>
        <end position="26"/>
    </location>
</feature>
<keyword evidence="5" id="KW-0479">Metal-binding</keyword>
<keyword evidence="3 18" id="KW-0121">Carboxypeptidase</keyword>
<comment type="similarity">
    <text evidence="2 14">Belongs to the peptidase M14 family.</text>
</comment>
<dbReference type="FunFam" id="3.40.630.10:FF:000084">
    <property type="entry name" value="Carboxypeptidase B2"/>
    <property type="match status" value="1"/>
</dbReference>
<comment type="cofactor">
    <cofactor evidence="1">
        <name>Zn(2+)</name>
        <dbReference type="ChEBI" id="CHEBI:29105"/>
    </cofactor>
</comment>
<dbReference type="Gene3D" id="3.40.630.10">
    <property type="entry name" value="Zn peptidases"/>
    <property type="match status" value="1"/>
</dbReference>
<keyword evidence="9" id="KW-0482">Metalloprotease</keyword>
<evidence type="ECO:0000256" key="11">
    <source>
        <dbReference type="ARBA" id="ARBA00055464"/>
    </source>
</evidence>
<dbReference type="AlphaFoldDB" id="A0A8J3WET2"/>
<evidence type="ECO:0000256" key="2">
    <source>
        <dbReference type="ARBA" id="ARBA00005988"/>
    </source>
</evidence>
<dbReference type="PROSITE" id="PS52035">
    <property type="entry name" value="PEPTIDASE_M14"/>
    <property type="match status" value="1"/>
</dbReference>
<dbReference type="EMBL" id="BOOI01000057">
    <property type="protein sequence ID" value="GIH87304.1"/>
    <property type="molecule type" value="Genomic_DNA"/>
</dbReference>
<keyword evidence="8" id="KW-0862">Zinc</keyword>
<evidence type="ECO:0000256" key="10">
    <source>
        <dbReference type="ARBA" id="ARBA00050859"/>
    </source>
</evidence>
<evidence type="ECO:0000256" key="3">
    <source>
        <dbReference type="ARBA" id="ARBA00022645"/>
    </source>
</evidence>
<gene>
    <name evidence="18" type="ORF">Pro02_57120</name>
</gene>
<feature type="domain" description="Peptidase M14" evidence="17">
    <location>
        <begin position="113"/>
        <end position="408"/>
    </location>
</feature>
<evidence type="ECO:0000256" key="6">
    <source>
        <dbReference type="ARBA" id="ARBA00022729"/>
    </source>
</evidence>
<sequence>MKRARLAVLAVMAMLAGLLTAPPAAAVPDPPGAGDGIHVYTGELTAQQLAALLASGVDREELRLTRSADGKKITVEVVLGAAQAAQLAERGLSLSVQKTAQKRAAVKSDGVFKPYGGAGGIREQIVAAADAEPDIAKVVDYGTTVQGQKMTAIKVTKNARKLRDGTRKATLYMAAQHAREWITPEMVRRLLLRFLNGYGTDAEITKLVDTTEIWFIPVANPDGYDYSFTEGNRLWRKNLRDNDGNGQITSADGVDLNRNFAYKWGYDNEGSSPNPASLTYRGPSAQSEPETKAVDDLARRVGFTYLMNYHSAAQLLLYGVGWQQATPTPDDLIFEALLGDDATPAVPGYDPDIGAELYTTNGETDGHMTNRRGALSITPEMSTCEVAVESVPDDEWTLEDCAGGQGFTFPDDEALIQAEFAKNVPLALSVAKSVHTPDRPVSPVGRTAPDFRPDSFTVSYGDPQPVAVTARRSLAAKLMRFRINGGPAQIRPLTEWRGGERYGDENDEYFAEYRATVRGAKPGDKVEVWFTGFRLGTGTVESEHFTYTLEKKSSAKVLVLANEDYTGLNPDYPASVTAPKYAAQYRQALQTAGYSSETWDVDKQGVPHHLGVLGHFKAVAWYLGDDRLAMEAQDVVTQTPLGPLPDLDVRRSQQDLTIAVRDYLNEGGKVLHTGETAAYYGLLGATLGGVYYGLDGAPDADCVVTTFDGFFEECLLLADDFAQYYMGVYGRTSRSGPTGVTGTGTPLTGTSATFGGPAVADNPLNEAGSLQVTGDVLPPDEFPQFRSSASAVYEGATGPFDPAEGDWYVAGPHSDDSYMRLTRTVDLSSVTAAQQPKLEFQLSFNTEESYDHVIVEARTAGQEDWTALPDLNGGTTTAVPAECEAGFLLEEHPWLTRYLTPGNPCQPTGTSGSWNAFTGDSGGWRQVAFDLSAYAGKQVEVSIGYVTDPSTGGVGAFVDDTRITTAGGTPDAEGFESGLGAWSIPGPPPGSPQGAGDFARAQADKTAAVTTRDTVFFGFGLEQVASDAERAAAIKKIMKYLIG</sequence>
<keyword evidence="4" id="KW-0645">Protease</keyword>
<feature type="active site" description="Proton donor/acceptor" evidence="14">
    <location>
        <position position="380"/>
    </location>
</feature>
<feature type="region of interest" description="Disordered" evidence="15">
    <location>
        <begin position="272"/>
        <end position="291"/>
    </location>
</feature>
<comment type="caution">
    <text evidence="18">The sequence shown here is derived from an EMBL/GenBank/DDBJ whole genome shotgun (WGS) entry which is preliminary data.</text>
</comment>
<evidence type="ECO:0000313" key="19">
    <source>
        <dbReference type="Proteomes" id="UP000655044"/>
    </source>
</evidence>
<dbReference type="GO" id="GO:0006508">
    <property type="term" value="P:proteolysis"/>
    <property type="evidence" value="ECO:0007669"/>
    <property type="project" value="UniProtKB-KW"/>
</dbReference>
<feature type="chain" id="PRO_5035177027" description="Zinc carboxypeptidase" evidence="16">
    <location>
        <begin position="27"/>
        <end position="1043"/>
    </location>
</feature>
<evidence type="ECO:0000256" key="7">
    <source>
        <dbReference type="ARBA" id="ARBA00022801"/>
    </source>
</evidence>
<evidence type="ECO:0000259" key="17">
    <source>
        <dbReference type="PROSITE" id="PS52035"/>
    </source>
</evidence>
<evidence type="ECO:0000256" key="5">
    <source>
        <dbReference type="ARBA" id="ARBA00022723"/>
    </source>
</evidence>
<dbReference type="Proteomes" id="UP000655044">
    <property type="component" value="Unassembled WGS sequence"/>
</dbReference>
<dbReference type="GO" id="GO:0008270">
    <property type="term" value="F:zinc ion binding"/>
    <property type="evidence" value="ECO:0007669"/>
    <property type="project" value="InterPro"/>
</dbReference>
<comment type="function">
    <text evidence="11">Carboxypeptidase that possesses the specificities of both mammalian Cpase A and B. Thus shows broad substrate specificity, being able to cleave Cbz-Gly-Leu, Cbz-Gly-Val, Cbz-Gly-Phe, Cbz-Gly-Lys and Bz-Gly-Arg in vitro.</text>
</comment>
<reference evidence="18" key="1">
    <citation type="submission" date="2021-01" db="EMBL/GenBank/DDBJ databases">
        <title>Whole genome shotgun sequence of Planobispora rosea NBRC 15558.</title>
        <authorList>
            <person name="Komaki H."/>
            <person name="Tamura T."/>
        </authorList>
    </citation>
    <scope>NUCLEOTIDE SEQUENCE</scope>
    <source>
        <strain evidence="18">NBRC 15558</strain>
    </source>
</reference>
<accession>A0A8J3WET2</accession>
<comment type="catalytic activity">
    <reaction evidence="10">
        <text>Releases a C-terminal residue, which may be hydrophobic or positively charged.</text>
        <dbReference type="EC" id="3.4.17.18"/>
    </reaction>
</comment>
<dbReference type="GO" id="GO:0005615">
    <property type="term" value="C:extracellular space"/>
    <property type="evidence" value="ECO:0007669"/>
    <property type="project" value="TreeGrafter"/>
</dbReference>
<dbReference type="InterPro" id="IPR000834">
    <property type="entry name" value="Peptidase_M14"/>
</dbReference>
<name>A0A8J3WET2_PLARO</name>
<evidence type="ECO:0000256" key="8">
    <source>
        <dbReference type="ARBA" id="ARBA00022833"/>
    </source>
</evidence>
<dbReference type="InterPro" id="IPR033810">
    <property type="entry name" value="Carboxypeptidase_T"/>
</dbReference>
<organism evidence="18 19">
    <name type="scientific">Planobispora rosea</name>
    <dbReference type="NCBI Taxonomy" id="35762"/>
    <lineage>
        <taxon>Bacteria</taxon>
        <taxon>Bacillati</taxon>
        <taxon>Actinomycetota</taxon>
        <taxon>Actinomycetes</taxon>
        <taxon>Streptosporangiales</taxon>
        <taxon>Streptosporangiaceae</taxon>
        <taxon>Planobispora</taxon>
    </lineage>
</organism>